<feature type="transmembrane region" description="Helical" evidence="1">
    <location>
        <begin position="369"/>
        <end position="388"/>
    </location>
</feature>
<keyword evidence="3" id="KW-1185">Reference proteome</keyword>
<evidence type="ECO:0008006" key="4">
    <source>
        <dbReference type="Google" id="ProtNLM"/>
    </source>
</evidence>
<feature type="transmembrane region" description="Helical" evidence="1">
    <location>
        <begin position="145"/>
        <end position="164"/>
    </location>
</feature>
<keyword evidence="1" id="KW-0812">Transmembrane</keyword>
<keyword evidence="1" id="KW-0472">Membrane</keyword>
<feature type="transmembrane region" description="Helical" evidence="1">
    <location>
        <begin position="67"/>
        <end position="90"/>
    </location>
</feature>
<dbReference type="STRING" id="1538463.B0T36_13180"/>
<comment type="caution">
    <text evidence="2">The sequence shown here is derived from an EMBL/GenBank/DDBJ whole genome shotgun (WGS) entry which is preliminary data.</text>
</comment>
<feature type="transmembrane region" description="Helical" evidence="1">
    <location>
        <begin position="337"/>
        <end position="357"/>
    </location>
</feature>
<organism evidence="2 3">
    <name type="scientific">Nocardia donostiensis</name>
    <dbReference type="NCBI Taxonomy" id="1538463"/>
    <lineage>
        <taxon>Bacteria</taxon>
        <taxon>Bacillati</taxon>
        <taxon>Actinomycetota</taxon>
        <taxon>Actinomycetes</taxon>
        <taxon>Mycobacteriales</taxon>
        <taxon>Nocardiaceae</taxon>
        <taxon>Nocardia</taxon>
    </lineage>
</organism>
<reference evidence="2 3" key="1">
    <citation type="journal article" date="2016" name="Antonie Van Leeuwenhoek">
        <title>Nocardia donostiensis sp. nov., isolated from human respiratory specimens.</title>
        <authorList>
            <person name="Ercibengoa M."/>
            <person name="Bell M."/>
            <person name="Marimon J.M."/>
            <person name="Humrighouse B."/>
            <person name="Klenk H.P."/>
            <person name="Potter G."/>
            <person name="Perez-Trallero E."/>
        </authorList>
    </citation>
    <scope>NUCLEOTIDE SEQUENCE [LARGE SCALE GENOMIC DNA]</scope>
    <source>
        <strain evidence="2 3">X1655</strain>
    </source>
</reference>
<keyword evidence="1" id="KW-1133">Transmembrane helix</keyword>
<sequence length="708" mass="74363">MAFFAMLVFPGTVGAVATAQDGSSSIPSSRMDAVAWMGIRDSSGVPLADYLFVTDEGSLLEPGSLSLWALLGLEFAGYMIIVTTAIWFIGYALSFRWLDVFAAALHGVANALADQIATPVVLVTAATIGAFFVAWFVIRGFYAKAAMQTVTMVAVAILGAVFLADPLADAVSSDGLLAKGRDLGITVAAGLDGNGNAHPDQLVGEMQAELADGLARYPLQVWNFGHVIDEQPACAHAWSVGLTTGDTDRVKSGIEACGDLAASAKTAEPTAGQLGTGLLLLLSATVLLAFAVVLGGLIIRAGMSTIYHAFLAVFGFAAGGFVYGPSQTLLIRNLVEIFLAAAKMCAYTVFLGVYLLFLGNLFRQASGQVMPVIVIAALVELVAIVQLWRLSRGMSDGSSWITSRFARAVQGRSGSEDTAAVADANASGAGISGVGILAWATTLNTVNSSPLTAWLAGRTVNPLNPLARGHKASTRADAITAPYRVDEYLHAHLARQSWLMAAVQEAGKHGGIGTELGVARALKTLIDYRVPGEHLVSTLVAAGATGQMIDDAMRARGVRDNTRSQNPYGFRAAQQAVATGYAVGNHIGDPAIRAFAAQAAVAADGLVRHTSPLPSGASLDNAFIAKVEQNWDSARALRAAITADEWNSVGRDTRRAIAGRVARDHLAAAKAYYQDPTELHRAALDRTTMRIANLDHLTLDYGLDPWDP</sequence>
<accession>A0A1W0BDY9</accession>
<dbReference type="EMBL" id="MUMY01000010">
    <property type="protein sequence ID" value="ONM48318.1"/>
    <property type="molecule type" value="Genomic_DNA"/>
</dbReference>
<evidence type="ECO:0000313" key="2">
    <source>
        <dbReference type="EMBL" id="ONM48318.1"/>
    </source>
</evidence>
<dbReference type="AlphaFoldDB" id="A0A1W0BDY9"/>
<dbReference type="Proteomes" id="UP000188836">
    <property type="component" value="Unassembled WGS sequence"/>
</dbReference>
<feature type="transmembrane region" description="Helical" evidence="1">
    <location>
        <begin position="278"/>
        <end position="299"/>
    </location>
</feature>
<proteinExistence type="predicted"/>
<feature type="transmembrane region" description="Helical" evidence="1">
    <location>
        <begin position="306"/>
        <end position="325"/>
    </location>
</feature>
<protein>
    <recommendedName>
        <fullName evidence="4">TrbL/VirB6 plasmid conjugal transfer protein</fullName>
    </recommendedName>
</protein>
<feature type="transmembrane region" description="Helical" evidence="1">
    <location>
        <begin position="119"/>
        <end position="138"/>
    </location>
</feature>
<evidence type="ECO:0000313" key="3">
    <source>
        <dbReference type="Proteomes" id="UP000188836"/>
    </source>
</evidence>
<evidence type="ECO:0000256" key="1">
    <source>
        <dbReference type="SAM" id="Phobius"/>
    </source>
</evidence>
<name>A0A1W0BDY9_9NOCA</name>
<gene>
    <name evidence="2" type="ORF">B0T46_13160</name>
</gene>